<dbReference type="GO" id="GO:0046872">
    <property type="term" value="F:metal ion binding"/>
    <property type="evidence" value="ECO:0007669"/>
    <property type="project" value="UniProtKB-KW"/>
</dbReference>
<dbReference type="SMART" id="SM00704">
    <property type="entry name" value="ZnF_CDGSH"/>
    <property type="match status" value="2"/>
</dbReference>
<evidence type="ECO:0000256" key="1">
    <source>
        <dbReference type="ARBA" id="ARBA00022714"/>
    </source>
</evidence>
<dbReference type="GO" id="GO:0005737">
    <property type="term" value="C:cytoplasm"/>
    <property type="evidence" value="ECO:0007669"/>
    <property type="project" value="UniProtKB-ARBA"/>
</dbReference>
<feature type="domain" description="Iron-binding zinc finger CDGSH type" evidence="5">
    <location>
        <begin position="42"/>
        <end position="75"/>
    </location>
</feature>
<keyword evidence="1" id="KW-0001">2Fe-2S</keyword>
<dbReference type="AlphaFoldDB" id="A0A6S6SRW2"/>
<evidence type="ECO:0000259" key="5">
    <source>
        <dbReference type="SMART" id="SM00704"/>
    </source>
</evidence>
<dbReference type="GO" id="GO:0051537">
    <property type="term" value="F:2 iron, 2 sulfur cluster binding"/>
    <property type="evidence" value="ECO:0007669"/>
    <property type="project" value="UniProtKB-KW"/>
</dbReference>
<accession>A0A6S6SRW2</accession>
<evidence type="ECO:0000256" key="4">
    <source>
        <dbReference type="ARBA" id="ARBA00023014"/>
    </source>
</evidence>
<reference evidence="6" key="1">
    <citation type="submission" date="2020-01" db="EMBL/GenBank/DDBJ databases">
        <authorList>
            <person name="Meier V. D."/>
            <person name="Meier V D."/>
        </authorList>
    </citation>
    <scope>NUCLEOTIDE SEQUENCE</scope>
    <source>
        <strain evidence="6">HLG_WM_MAG_06</strain>
    </source>
</reference>
<dbReference type="PANTHER" id="PTHR46491">
    <property type="entry name" value="CDGSH IRON SULFUR DOMAIN PROTEIN HOMOLOG"/>
    <property type="match status" value="1"/>
</dbReference>
<protein>
    <submittedName>
        <fullName evidence="6">Iron-binding protein</fullName>
    </submittedName>
</protein>
<dbReference type="PANTHER" id="PTHR46491:SF3">
    <property type="entry name" value="CDGSH IRON-SULFUR DOMAIN-CONTAINING PROTEIN 3, MITOCHONDRIAL"/>
    <property type="match status" value="1"/>
</dbReference>
<evidence type="ECO:0000256" key="3">
    <source>
        <dbReference type="ARBA" id="ARBA00023004"/>
    </source>
</evidence>
<dbReference type="InterPro" id="IPR018967">
    <property type="entry name" value="FeS-contain_CDGSH-typ"/>
</dbReference>
<dbReference type="InterPro" id="IPR042216">
    <property type="entry name" value="MitoNEET_CISD"/>
</dbReference>
<evidence type="ECO:0000313" key="6">
    <source>
        <dbReference type="EMBL" id="CAA6805280.1"/>
    </source>
</evidence>
<dbReference type="Pfam" id="PF09360">
    <property type="entry name" value="zf-CDGSH"/>
    <property type="match status" value="1"/>
</dbReference>
<feature type="domain" description="Iron-binding zinc finger CDGSH type" evidence="5">
    <location>
        <begin position="2"/>
        <end position="39"/>
    </location>
</feature>
<name>A0A6S6SRW2_9BACT</name>
<sequence length="82" mass="9224">MKHPVKTYLEKGKTYHFCTCSKSADGVLCDGSHSGTEFEPKEFIATRNSEFLLCLCKKSTCTPFCDGAHAKREKLDLDFLLD</sequence>
<keyword evidence="3" id="KW-0408">Iron</keyword>
<evidence type="ECO:0000256" key="2">
    <source>
        <dbReference type="ARBA" id="ARBA00022723"/>
    </source>
</evidence>
<keyword evidence="4" id="KW-0411">Iron-sulfur</keyword>
<dbReference type="Gene3D" id="3.40.5.90">
    <property type="entry name" value="CDGSH iron-sulfur domain, mitoNEET-type"/>
    <property type="match status" value="2"/>
</dbReference>
<gene>
    <name evidence="6" type="ORF">HELGO_WM3892</name>
</gene>
<organism evidence="6">
    <name type="scientific">uncultured Sulfurovum sp</name>
    <dbReference type="NCBI Taxonomy" id="269237"/>
    <lineage>
        <taxon>Bacteria</taxon>
        <taxon>Pseudomonadati</taxon>
        <taxon>Campylobacterota</taxon>
        <taxon>Epsilonproteobacteria</taxon>
        <taxon>Campylobacterales</taxon>
        <taxon>Sulfurovaceae</taxon>
        <taxon>Sulfurovum</taxon>
        <taxon>environmental samples</taxon>
    </lineage>
</organism>
<dbReference type="InterPro" id="IPR052950">
    <property type="entry name" value="CISD"/>
</dbReference>
<keyword evidence="2" id="KW-0479">Metal-binding</keyword>
<proteinExistence type="predicted"/>
<dbReference type="EMBL" id="CACVAP010000047">
    <property type="protein sequence ID" value="CAA6805280.1"/>
    <property type="molecule type" value="Genomic_DNA"/>
</dbReference>